<keyword evidence="1" id="KW-1133">Transmembrane helix</keyword>
<dbReference type="AlphaFoldDB" id="A0A6J4QMD6"/>
<organism evidence="2">
    <name type="scientific">uncultured Rubrobacteraceae bacterium</name>
    <dbReference type="NCBI Taxonomy" id="349277"/>
    <lineage>
        <taxon>Bacteria</taxon>
        <taxon>Bacillati</taxon>
        <taxon>Actinomycetota</taxon>
        <taxon>Rubrobacteria</taxon>
        <taxon>Rubrobacterales</taxon>
        <taxon>Rubrobacteraceae</taxon>
        <taxon>environmental samples</taxon>
    </lineage>
</organism>
<evidence type="ECO:0000256" key="1">
    <source>
        <dbReference type="SAM" id="Phobius"/>
    </source>
</evidence>
<protein>
    <submittedName>
        <fullName evidence="2">Uncharacterized protein</fullName>
    </submittedName>
</protein>
<name>A0A6J4QMD6_9ACTN</name>
<proteinExistence type="predicted"/>
<sequence length="39" mass="4181">MTCSQCVSDMAFVPEPQGLLLFGVVSLAVLLLAYLPQLL</sequence>
<reference evidence="2" key="1">
    <citation type="submission" date="2020-02" db="EMBL/GenBank/DDBJ databases">
        <authorList>
            <person name="Meier V. D."/>
        </authorList>
    </citation>
    <scope>NUCLEOTIDE SEQUENCE</scope>
    <source>
        <strain evidence="2">AVDCRST_MAG28</strain>
    </source>
</reference>
<accession>A0A6J4QMD6</accession>
<feature type="transmembrane region" description="Helical" evidence="1">
    <location>
        <begin position="18"/>
        <end position="35"/>
    </location>
</feature>
<evidence type="ECO:0000313" key="2">
    <source>
        <dbReference type="EMBL" id="CAA9441352.1"/>
    </source>
</evidence>
<keyword evidence="1" id="KW-0812">Transmembrane</keyword>
<dbReference type="EMBL" id="CADCVE010000010">
    <property type="protein sequence ID" value="CAA9441352.1"/>
    <property type="molecule type" value="Genomic_DNA"/>
</dbReference>
<keyword evidence="1" id="KW-0472">Membrane</keyword>
<gene>
    <name evidence="2" type="ORF">AVDCRST_MAG28-423</name>
</gene>